<evidence type="ECO:0000256" key="1">
    <source>
        <dbReference type="SAM" id="MobiDB-lite"/>
    </source>
</evidence>
<evidence type="ECO:0000313" key="2">
    <source>
        <dbReference type="EMBL" id="CAJ0567862.1"/>
    </source>
</evidence>
<feature type="non-terminal residue" evidence="2">
    <location>
        <position position="1"/>
    </location>
</feature>
<feature type="compositionally biased region" description="Acidic residues" evidence="1">
    <location>
        <begin position="167"/>
        <end position="180"/>
    </location>
</feature>
<dbReference type="AlphaFoldDB" id="A0AA36FWW6"/>
<protein>
    <submittedName>
        <fullName evidence="2">Uncharacterized protein</fullName>
    </submittedName>
</protein>
<dbReference type="InterPro" id="IPR038839">
    <property type="entry name" value="Attf-4-like"/>
</dbReference>
<keyword evidence="3" id="KW-1185">Reference proteome</keyword>
<evidence type="ECO:0000313" key="3">
    <source>
        <dbReference type="Proteomes" id="UP001177023"/>
    </source>
</evidence>
<dbReference type="EMBL" id="CATQJA010001589">
    <property type="protein sequence ID" value="CAJ0567862.1"/>
    <property type="molecule type" value="Genomic_DNA"/>
</dbReference>
<dbReference type="PANTHER" id="PTHR36522:SF1">
    <property type="entry name" value="AT HOOK-CONTAINING PROTEIN ATTF-4"/>
    <property type="match status" value="1"/>
</dbReference>
<organism evidence="2 3">
    <name type="scientific">Mesorhabditis spiculigera</name>
    <dbReference type="NCBI Taxonomy" id="96644"/>
    <lineage>
        <taxon>Eukaryota</taxon>
        <taxon>Metazoa</taxon>
        <taxon>Ecdysozoa</taxon>
        <taxon>Nematoda</taxon>
        <taxon>Chromadorea</taxon>
        <taxon>Rhabditida</taxon>
        <taxon>Rhabditina</taxon>
        <taxon>Rhabditomorpha</taxon>
        <taxon>Rhabditoidea</taxon>
        <taxon>Rhabditidae</taxon>
        <taxon>Mesorhabditinae</taxon>
        <taxon>Mesorhabditis</taxon>
    </lineage>
</organism>
<accession>A0AA36FWW6</accession>
<feature type="region of interest" description="Disordered" evidence="1">
    <location>
        <begin position="163"/>
        <end position="218"/>
    </location>
</feature>
<sequence length="218" mass="23996">MFVRGRGRGRPKLIGDELDMHLVEYMVQYKKADVGQHLTASRALDIARDYIVAKAPGLLEEHGGQIKLKITWAMKLVQRVAEREREIELGLPPGTLQNLGRMVQHLPQNAPVDFEALFQAFAQSAAQQNNMPTNENAVTPEIIKGQEIDLVALLGLCQEAGATEGQCEGEEEDGDNDEKEVESAPSISPQSAEEPLENGEQQPPPSQSNSHQNFIYAS</sequence>
<dbReference type="Proteomes" id="UP001177023">
    <property type="component" value="Unassembled WGS sequence"/>
</dbReference>
<name>A0AA36FWW6_9BILA</name>
<reference evidence="2" key="1">
    <citation type="submission" date="2023-06" db="EMBL/GenBank/DDBJ databases">
        <authorList>
            <person name="Delattre M."/>
        </authorList>
    </citation>
    <scope>NUCLEOTIDE SEQUENCE</scope>
    <source>
        <strain evidence="2">AF72</strain>
    </source>
</reference>
<comment type="caution">
    <text evidence="2">The sequence shown here is derived from an EMBL/GenBank/DDBJ whole genome shotgun (WGS) entry which is preliminary data.</text>
</comment>
<proteinExistence type="predicted"/>
<gene>
    <name evidence="2" type="ORF">MSPICULIGERA_LOCUS6397</name>
</gene>
<dbReference type="PANTHER" id="PTHR36522">
    <property type="entry name" value="AT HOOK-CONTAINING PROTEIN ATTF-4"/>
    <property type="match status" value="1"/>
</dbReference>